<dbReference type="EMBL" id="CAEFZW010000005">
    <property type="protein sequence ID" value="CAB4254906.1"/>
    <property type="molecule type" value="Genomic_DNA"/>
</dbReference>
<keyword evidence="9 13" id="KW-0256">Endoplasmic reticulum</keyword>
<evidence type="ECO:0000256" key="1">
    <source>
        <dbReference type="ARBA" id="ARBA00004477"/>
    </source>
</evidence>
<keyword evidence="5 13" id="KW-0337">GPI-anchor biosynthesis</keyword>
<name>A0A8H2VFZ8_9SACH</name>
<dbReference type="GO" id="GO:0005789">
    <property type="term" value="C:endoplasmic reticulum membrane"/>
    <property type="evidence" value="ECO:0007669"/>
    <property type="project" value="UniProtKB-SubCell"/>
</dbReference>
<keyword evidence="11 13" id="KW-0472">Membrane</keyword>
<dbReference type="PANTHER" id="PTHR12886:SF0">
    <property type="entry name" value="GPI MANNOSYLTRANSFERASE 1"/>
    <property type="match status" value="1"/>
</dbReference>
<feature type="transmembrane region" description="Helical" evidence="13">
    <location>
        <begin position="373"/>
        <end position="393"/>
    </location>
</feature>
<keyword evidence="6 13" id="KW-0328">Glycosyltransferase</keyword>
<dbReference type="OrthoDB" id="1741594at2759"/>
<dbReference type="PANTHER" id="PTHR12886">
    <property type="entry name" value="PIG-M MANNOSYLTRANSFERASE"/>
    <property type="match status" value="1"/>
</dbReference>
<comment type="subcellular location">
    <subcellularLocation>
        <location evidence="1 13">Endoplasmic reticulum membrane</location>
        <topology evidence="1 13">Multi-pass membrane protein</topology>
    </subcellularLocation>
</comment>
<evidence type="ECO:0000256" key="10">
    <source>
        <dbReference type="ARBA" id="ARBA00022989"/>
    </source>
</evidence>
<evidence type="ECO:0000256" key="13">
    <source>
        <dbReference type="RuleBase" id="RU365064"/>
    </source>
</evidence>
<comment type="similarity">
    <text evidence="3 13">Belongs to the PIGM family.</text>
</comment>
<evidence type="ECO:0000256" key="4">
    <source>
        <dbReference type="ARBA" id="ARBA00013797"/>
    </source>
</evidence>
<evidence type="ECO:0000256" key="5">
    <source>
        <dbReference type="ARBA" id="ARBA00022502"/>
    </source>
</evidence>
<feature type="transmembrane region" description="Helical" evidence="13">
    <location>
        <begin position="6"/>
        <end position="25"/>
    </location>
</feature>
<evidence type="ECO:0000256" key="11">
    <source>
        <dbReference type="ARBA" id="ARBA00023136"/>
    </source>
</evidence>
<dbReference type="GO" id="GO:0006506">
    <property type="term" value="P:GPI anchor biosynthetic process"/>
    <property type="evidence" value="ECO:0007669"/>
    <property type="project" value="UniProtKB-UniPathway"/>
</dbReference>
<dbReference type="RefSeq" id="XP_041406750.1">
    <property type="nucleotide sequence ID" value="XM_041550816.1"/>
</dbReference>
<reference evidence="14 15" key="1">
    <citation type="submission" date="2020-05" db="EMBL/GenBank/DDBJ databases">
        <authorList>
            <person name="Casaregola S."/>
            <person name="Devillers H."/>
            <person name="Grondin C."/>
        </authorList>
    </citation>
    <scope>NUCLEOTIDE SEQUENCE [LARGE SCALE GENOMIC DNA]</scope>
    <source>
        <strain evidence="14 15">CLIB 1767</strain>
    </source>
</reference>
<sequence length="428" mass="50170">MERNVTYLLIVSCLLRLAFFSYGIYQDSHFKVKYTDIDYHVFNDAGHYVFNGMSPYLRETYRYTPLLSWLFTINHYFNNFHLSKLIFVVFDVLTGVVILHLLPSKLPTTKKIKLASLWLLNPMVITISTRGNAETILCFLIMLTILTLKNKQFLISSLLFGLCIHFKIYPIIYALPITIYLFYSLKENKYVIIFNYGLMTLVTIIILNVLMFHMYGFEFLDQTYLYHIYRFDHRHNFSIWNQLLYLDSALTTASNNNISSSLSKYAFIPQIGMVILIGLYNLWIPDFKTITKKRARHLRVLCNVLFIQTFAFVTFNKVCTSQYFIWYLIFLPFYCEGSQLSLLRLCTMLAIWIGSQAAWLNEGYKLEFLGKNVFYPGLFIGNVIFFLGNSWILGQFISDLRSRHYASKKAKTLSHREAVSKQQPHTTS</sequence>
<evidence type="ECO:0000256" key="2">
    <source>
        <dbReference type="ARBA" id="ARBA00004687"/>
    </source>
</evidence>
<evidence type="ECO:0000313" key="14">
    <source>
        <dbReference type="EMBL" id="CAB4254906.1"/>
    </source>
</evidence>
<dbReference type="GeneID" id="64857927"/>
<comment type="pathway">
    <text evidence="2 13">Glycolipid biosynthesis; glycosylphosphatidylinositol-anchor biosynthesis.</text>
</comment>
<keyword evidence="15" id="KW-1185">Reference proteome</keyword>
<evidence type="ECO:0000256" key="6">
    <source>
        <dbReference type="ARBA" id="ARBA00022676"/>
    </source>
</evidence>
<keyword evidence="7 13" id="KW-0808">Transferase</keyword>
<keyword evidence="10 13" id="KW-1133">Transmembrane helix</keyword>
<dbReference type="Proteomes" id="UP000644660">
    <property type="component" value="Unassembled WGS sequence"/>
</dbReference>
<feature type="transmembrane region" description="Helical" evidence="13">
    <location>
        <begin position="304"/>
        <end position="329"/>
    </location>
</feature>
<evidence type="ECO:0000256" key="9">
    <source>
        <dbReference type="ARBA" id="ARBA00022824"/>
    </source>
</evidence>
<proteinExistence type="inferred from homology"/>
<evidence type="ECO:0000256" key="8">
    <source>
        <dbReference type="ARBA" id="ARBA00022692"/>
    </source>
</evidence>
<dbReference type="EC" id="2.4.1.-" evidence="13"/>
<organism evidence="14 15">
    <name type="scientific">Maudiozyma barnettii</name>
    <dbReference type="NCBI Taxonomy" id="61262"/>
    <lineage>
        <taxon>Eukaryota</taxon>
        <taxon>Fungi</taxon>
        <taxon>Dikarya</taxon>
        <taxon>Ascomycota</taxon>
        <taxon>Saccharomycotina</taxon>
        <taxon>Saccharomycetes</taxon>
        <taxon>Saccharomycetales</taxon>
        <taxon>Saccharomycetaceae</taxon>
        <taxon>Maudiozyma</taxon>
    </lineage>
</organism>
<keyword evidence="8 13" id="KW-0812">Transmembrane</keyword>
<evidence type="ECO:0000313" key="15">
    <source>
        <dbReference type="Proteomes" id="UP000644660"/>
    </source>
</evidence>
<dbReference type="GO" id="GO:0004376">
    <property type="term" value="F:GPI mannosyltransferase activity"/>
    <property type="evidence" value="ECO:0007669"/>
    <property type="project" value="InterPro"/>
</dbReference>
<protein>
    <recommendedName>
        <fullName evidence="4 13">GPI mannosyltransferase 1</fullName>
        <ecNumber evidence="13">2.4.1.-</ecNumber>
    </recommendedName>
    <alternativeName>
        <fullName evidence="13">GPI mannosyltransferase I</fullName>
    </alternativeName>
</protein>
<dbReference type="GO" id="GO:1990529">
    <property type="term" value="C:glycosylphosphatidylinositol-mannosyltransferase I complex"/>
    <property type="evidence" value="ECO:0007669"/>
    <property type="project" value="TreeGrafter"/>
</dbReference>
<dbReference type="GO" id="GO:0051751">
    <property type="term" value="F:alpha-1,4-mannosyltransferase activity"/>
    <property type="evidence" value="ECO:0007669"/>
    <property type="project" value="InterPro"/>
</dbReference>
<evidence type="ECO:0000256" key="3">
    <source>
        <dbReference type="ARBA" id="ARBA00011071"/>
    </source>
</evidence>
<feature type="transmembrane region" description="Helical" evidence="13">
    <location>
        <begin position="190"/>
        <end position="215"/>
    </location>
</feature>
<feature type="transmembrane region" description="Helical" evidence="13">
    <location>
        <begin position="341"/>
        <end position="361"/>
    </location>
</feature>
<evidence type="ECO:0000256" key="7">
    <source>
        <dbReference type="ARBA" id="ARBA00022679"/>
    </source>
</evidence>
<gene>
    <name evidence="14" type="ORF">KABA2_05S03894</name>
</gene>
<dbReference type="AlphaFoldDB" id="A0A8H2VFZ8"/>
<dbReference type="UniPathway" id="UPA00196"/>
<comment type="caution">
    <text evidence="14">The sequence shown here is derived from an EMBL/GenBank/DDBJ whole genome shotgun (WGS) entry which is preliminary data.</text>
</comment>
<feature type="transmembrane region" description="Helical" evidence="13">
    <location>
        <begin position="83"/>
        <end position="102"/>
    </location>
</feature>
<dbReference type="InterPro" id="IPR007704">
    <property type="entry name" value="PIG-M"/>
</dbReference>
<comment type="function">
    <text evidence="12 13">Mannosyltransferase involved in glycosylphosphatidylinositol-anchor biosynthesis. Transfers the first alpha-1,4-mannose to GlcN-acyl-PI during GPI precursor assembly. Required for cell wall integrity.</text>
</comment>
<dbReference type="Pfam" id="PF05007">
    <property type="entry name" value="Mannosyl_trans"/>
    <property type="match status" value="1"/>
</dbReference>
<evidence type="ECO:0000256" key="12">
    <source>
        <dbReference type="ARBA" id="ARBA00025399"/>
    </source>
</evidence>
<accession>A0A8H2VFZ8</accession>
<feature type="transmembrane region" description="Helical" evidence="13">
    <location>
        <begin position="265"/>
        <end position="283"/>
    </location>
</feature>
<feature type="transmembrane region" description="Helical" evidence="13">
    <location>
        <begin position="158"/>
        <end position="183"/>
    </location>
</feature>
<feature type="transmembrane region" description="Helical" evidence="13">
    <location>
        <begin position="123"/>
        <end position="146"/>
    </location>
</feature>